<feature type="signal peptide" evidence="1">
    <location>
        <begin position="1"/>
        <end position="19"/>
    </location>
</feature>
<sequence length="102" mass="10834">MQIQVAAVLLALLPTFGWSCAVYSFCNCQNADGSFHEAATKAVCAQFAGNYDRFSDGRHYCSARVVNAGSAGGVVLDFNNCRFLSACQKHGANGGSNCWGKE</sequence>
<protein>
    <recommendedName>
        <fullName evidence="4">Secreted protein</fullName>
    </recommendedName>
</protein>
<evidence type="ECO:0000313" key="2">
    <source>
        <dbReference type="EMBL" id="GKT48115.1"/>
    </source>
</evidence>
<dbReference type="EMBL" id="BQXU01000022">
    <property type="protein sequence ID" value="GKT48115.1"/>
    <property type="molecule type" value="Genomic_DNA"/>
</dbReference>
<keyword evidence="1" id="KW-0732">Signal</keyword>
<comment type="caution">
    <text evidence="2">The sequence shown here is derived from an EMBL/GenBank/DDBJ whole genome shotgun (WGS) entry which is preliminary data.</text>
</comment>
<dbReference type="Proteomes" id="UP001055115">
    <property type="component" value="Unassembled WGS sequence"/>
</dbReference>
<evidence type="ECO:0008006" key="4">
    <source>
        <dbReference type="Google" id="ProtNLM"/>
    </source>
</evidence>
<dbReference type="GeneID" id="73329098"/>
<reference evidence="2 3" key="1">
    <citation type="submission" date="2022-03" db="EMBL/GenBank/DDBJ databases">
        <title>Genome data of Colletotrichum spp.</title>
        <authorList>
            <person name="Utami Y.D."/>
            <person name="Hiruma K."/>
        </authorList>
    </citation>
    <scope>NUCLEOTIDE SEQUENCE [LARGE SCALE GENOMIC DNA]</scope>
    <source>
        <strain evidence="2 3">MAFF 239500</strain>
    </source>
</reference>
<accession>A0AA37P9I9</accession>
<evidence type="ECO:0000313" key="3">
    <source>
        <dbReference type="Proteomes" id="UP001055115"/>
    </source>
</evidence>
<evidence type="ECO:0000256" key="1">
    <source>
        <dbReference type="SAM" id="SignalP"/>
    </source>
</evidence>
<dbReference type="RefSeq" id="XP_049130465.1">
    <property type="nucleotide sequence ID" value="XM_049274508.1"/>
</dbReference>
<dbReference type="AlphaFoldDB" id="A0AA37P9I9"/>
<organism evidence="2 3">
    <name type="scientific">Colletotrichum spaethianum</name>
    <dbReference type="NCBI Taxonomy" id="700344"/>
    <lineage>
        <taxon>Eukaryota</taxon>
        <taxon>Fungi</taxon>
        <taxon>Dikarya</taxon>
        <taxon>Ascomycota</taxon>
        <taxon>Pezizomycotina</taxon>
        <taxon>Sordariomycetes</taxon>
        <taxon>Hypocreomycetidae</taxon>
        <taxon>Glomerellales</taxon>
        <taxon>Glomerellaceae</taxon>
        <taxon>Colletotrichum</taxon>
        <taxon>Colletotrichum spaethianum species complex</taxon>
    </lineage>
</organism>
<name>A0AA37P9I9_9PEZI</name>
<keyword evidence="3" id="KW-1185">Reference proteome</keyword>
<gene>
    <name evidence="2" type="ORF">ColSpa_08296</name>
</gene>
<feature type="chain" id="PRO_5041388206" description="Secreted protein" evidence="1">
    <location>
        <begin position="20"/>
        <end position="102"/>
    </location>
</feature>
<proteinExistence type="predicted"/>